<dbReference type="GO" id="GO:0000981">
    <property type="term" value="F:DNA-binding transcription factor activity, RNA polymerase II-specific"/>
    <property type="evidence" value="ECO:0007669"/>
    <property type="project" value="InterPro"/>
</dbReference>
<dbReference type="GO" id="GO:0003677">
    <property type="term" value="F:DNA binding"/>
    <property type="evidence" value="ECO:0007669"/>
    <property type="project" value="UniProtKB-KW"/>
</dbReference>
<dbReference type="RefSeq" id="XP_046070626.1">
    <property type="nucleotide sequence ID" value="XM_046220677.1"/>
</dbReference>
<feature type="domain" description="Zn(2)-C6 fungal-type" evidence="8">
    <location>
        <begin position="48"/>
        <end position="78"/>
    </location>
</feature>
<organism evidence="9 10">
    <name type="scientific">Talaromyces proteolyticus</name>
    <dbReference type="NCBI Taxonomy" id="1131652"/>
    <lineage>
        <taxon>Eukaryota</taxon>
        <taxon>Fungi</taxon>
        <taxon>Dikarya</taxon>
        <taxon>Ascomycota</taxon>
        <taxon>Pezizomycotina</taxon>
        <taxon>Eurotiomycetes</taxon>
        <taxon>Eurotiomycetidae</taxon>
        <taxon>Eurotiales</taxon>
        <taxon>Trichocomaceae</taxon>
        <taxon>Talaromyces</taxon>
        <taxon>Talaromyces sect. Bacilispori</taxon>
    </lineage>
</organism>
<gene>
    <name evidence="9" type="ORF">BGW36DRAFT_429362</name>
</gene>
<dbReference type="InterPro" id="IPR050815">
    <property type="entry name" value="TF_fung"/>
</dbReference>
<dbReference type="InterPro" id="IPR001138">
    <property type="entry name" value="Zn2Cys6_DnaBD"/>
</dbReference>
<evidence type="ECO:0000256" key="1">
    <source>
        <dbReference type="ARBA" id="ARBA00004123"/>
    </source>
</evidence>
<evidence type="ECO:0000256" key="4">
    <source>
        <dbReference type="ARBA" id="ARBA00023125"/>
    </source>
</evidence>
<dbReference type="PROSITE" id="PS00463">
    <property type="entry name" value="ZN2_CY6_FUNGAL_1"/>
    <property type="match status" value="1"/>
</dbReference>
<dbReference type="GO" id="GO:0005634">
    <property type="term" value="C:nucleus"/>
    <property type="evidence" value="ECO:0007669"/>
    <property type="project" value="UniProtKB-SubCell"/>
</dbReference>
<evidence type="ECO:0000313" key="9">
    <source>
        <dbReference type="EMBL" id="KAH8695484.1"/>
    </source>
</evidence>
<dbReference type="SMART" id="SM00906">
    <property type="entry name" value="Fungal_trans"/>
    <property type="match status" value="1"/>
</dbReference>
<comment type="caution">
    <text evidence="9">The sequence shown here is derived from an EMBL/GenBank/DDBJ whole genome shotgun (WGS) entry which is preliminary data.</text>
</comment>
<sequence length="719" mass="80541">MSSDANCITPHGESPFLGSHEEEEDEVNAEEQMVERLSGLKRPLAVTACELCKARKVRCDRVEPSCGWCTRNSRSCVYKGRQKPGFRAGHMRELENKVNKLEVILQALGHRVEGLISISNTARLADDQTTHPLQSPRTPGGVGAQQSDGMICYDSRTLELMSVQLTTNPSGSTEASLRDLPSGELLYNLVDLYFKYVNTWCPILDRKAIFDSFFLGSSIPDNTDRIVLYAIVATALRFSQDPSLTEESRKRYHSVATAKVLLRGIIQTPSIESLQALVILAWDFLGTSDGPQSSNIIAMIARTVLLLNLHVESSLSQSSAIRASVPPSRLRDSLLPQPGSWIEEEGRRRLFWMVYIIECYASVATESDSVFCDANIDRSLPCRYDLFSKNQPVETRWFKGPGRSKMIINQPDNLGSFSYHCEIIRTLSRVQAFLRTPVDICSMADVEKWQNTYYELDNELNTWLNNLPQDYSNVSQLCHSDPTSKISNWIILHSAFVTSVVRLHSCAAYPTVRSHIFTPSYNASQRCLTAVESLREIAQDVFKTGMINLLGPHFVFSLYVAVRLLLVHAACTGTDPNCEYFIFILDQMSQYWGVAGQYARLLDRIWKRSRVGWPYSNGTMSSAPKALSMMRRRAYELHISAVQRPSTTIKPLPTKSVTAEDLDYLEVFDFFNYPRLPTGIVSSPSLHGSLLNLDGVASGKDYFVATSFPTDLGLSYGAT</sequence>
<dbReference type="PANTHER" id="PTHR47338">
    <property type="entry name" value="ZN(II)2CYS6 TRANSCRIPTION FACTOR (EUROFUNG)-RELATED"/>
    <property type="match status" value="1"/>
</dbReference>
<dbReference type="GO" id="GO:0008270">
    <property type="term" value="F:zinc ion binding"/>
    <property type="evidence" value="ECO:0007669"/>
    <property type="project" value="InterPro"/>
</dbReference>
<accession>A0AAD4KNK4</accession>
<name>A0AAD4KNK4_9EURO</name>
<dbReference type="InterPro" id="IPR036864">
    <property type="entry name" value="Zn2-C6_fun-type_DNA-bd_sf"/>
</dbReference>
<dbReference type="Proteomes" id="UP001201262">
    <property type="component" value="Unassembled WGS sequence"/>
</dbReference>
<dbReference type="Gene3D" id="4.10.240.10">
    <property type="entry name" value="Zn(2)-C6 fungal-type DNA-binding domain"/>
    <property type="match status" value="1"/>
</dbReference>
<dbReference type="CDD" id="cd12148">
    <property type="entry name" value="fungal_TF_MHR"/>
    <property type="match status" value="1"/>
</dbReference>
<dbReference type="SUPFAM" id="SSF57701">
    <property type="entry name" value="Zn2/Cys6 DNA-binding domain"/>
    <property type="match status" value="1"/>
</dbReference>
<keyword evidence="5" id="KW-0804">Transcription</keyword>
<dbReference type="CDD" id="cd00067">
    <property type="entry name" value="GAL4"/>
    <property type="match status" value="1"/>
</dbReference>
<keyword evidence="4" id="KW-0238">DNA-binding</keyword>
<dbReference type="AlphaFoldDB" id="A0AAD4KNK4"/>
<evidence type="ECO:0000313" key="10">
    <source>
        <dbReference type="Proteomes" id="UP001201262"/>
    </source>
</evidence>
<dbReference type="GeneID" id="70250964"/>
<feature type="region of interest" description="Disordered" evidence="7">
    <location>
        <begin position="1"/>
        <end position="25"/>
    </location>
</feature>
<keyword evidence="3" id="KW-0805">Transcription regulation</keyword>
<keyword evidence="10" id="KW-1185">Reference proteome</keyword>
<dbReference type="SMART" id="SM00066">
    <property type="entry name" value="GAL4"/>
    <property type="match status" value="1"/>
</dbReference>
<proteinExistence type="predicted"/>
<dbReference type="GO" id="GO:0006351">
    <property type="term" value="P:DNA-templated transcription"/>
    <property type="evidence" value="ECO:0007669"/>
    <property type="project" value="InterPro"/>
</dbReference>
<evidence type="ECO:0000256" key="2">
    <source>
        <dbReference type="ARBA" id="ARBA00022723"/>
    </source>
</evidence>
<dbReference type="InterPro" id="IPR007219">
    <property type="entry name" value="XnlR_reg_dom"/>
</dbReference>
<evidence type="ECO:0000256" key="7">
    <source>
        <dbReference type="SAM" id="MobiDB-lite"/>
    </source>
</evidence>
<dbReference type="EMBL" id="JAJTJA010000008">
    <property type="protein sequence ID" value="KAH8695484.1"/>
    <property type="molecule type" value="Genomic_DNA"/>
</dbReference>
<dbReference type="PANTHER" id="PTHR47338:SF28">
    <property type="entry name" value="C6 TRANSCRIPTION FACTOR"/>
    <property type="match status" value="1"/>
</dbReference>
<dbReference type="PROSITE" id="PS50048">
    <property type="entry name" value="ZN2_CY6_FUNGAL_2"/>
    <property type="match status" value="1"/>
</dbReference>
<reference evidence="9" key="1">
    <citation type="submission" date="2021-12" db="EMBL/GenBank/DDBJ databases">
        <title>Convergent genome expansion in fungi linked to evolution of root-endophyte symbiosis.</title>
        <authorList>
            <consortium name="DOE Joint Genome Institute"/>
            <person name="Ke Y.-H."/>
            <person name="Bonito G."/>
            <person name="Liao H.-L."/>
            <person name="Looney B."/>
            <person name="Rojas-Flechas A."/>
            <person name="Nash J."/>
            <person name="Hameed K."/>
            <person name="Schadt C."/>
            <person name="Martin F."/>
            <person name="Crous P.W."/>
            <person name="Miettinen O."/>
            <person name="Magnuson J.K."/>
            <person name="Labbe J."/>
            <person name="Jacobson D."/>
            <person name="Doktycz M.J."/>
            <person name="Veneault-Fourrey C."/>
            <person name="Kuo A."/>
            <person name="Mondo S."/>
            <person name="Calhoun S."/>
            <person name="Riley R."/>
            <person name="Ohm R."/>
            <person name="LaButti K."/>
            <person name="Andreopoulos B."/>
            <person name="Pangilinan J."/>
            <person name="Nolan M."/>
            <person name="Tritt A."/>
            <person name="Clum A."/>
            <person name="Lipzen A."/>
            <person name="Daum C."/>
            <person name="Barry K."/>
            <person name="Grigoriev I.V."/>
            <person name="Vilgalys R."/>
        </authorList>
    </citation>
    <scope>NUCLEOTIDE SEQUENCE</scope>
    <source>
        <strain evidence="9">PMI_201</strain>
    </source>
</reference>
<comment type="subcellular location">
    <subcellularLocation>
        <location evidence="1">Nucleus</location>
    </subcellularLocation>
</comment>
<evidence type="ECO:0000256" key="6">
    <source>
        <dbReference type="ARBA" id="ARBA00023242"/>
    </source>
</evidence>
<dbReference type="Pfam" id="PF04082">
    <property type="entry name" value="Fungal_trans"/>
    <property type="match status" value="1"/>
</dbReference>
<evidence type="ECO:0000259" key="8">
    <source>
        <dbReference type="PROSITE" id="PS50048"/>
    </source>
</evidence>
<protein>
    <submittedName>
        <fullName evidence="9">Fungal-specific transcription factor domain-containing protein</fullName>
    </submittedName>
</protein>
<keyword evidence="6" id="KW-0539">Nucleus</keyword>
<dbReference type="Pfam" id="PF00172">
    <property type="entry name" value="Zn_clus"/>
    <property type="match status" value="1"/>
</dbReference>
<evidence type="ECO:0000256" key="3">
    <source>
        <dbReference type="ARBA" id="ARBA00023015"/>
    </source>
</evidence>
<keyword evidence="2" id="KW-0479">Metal-binding</keyword>
<evidence type="ECO:0000256" key="5">
    <source>
        <dbReference type="ARBA" id="ARBA00023163"/>
    </source>
</evidence>